<keyword evidence="3" id="KW-1185">Reference proteome</keyword>
<reference evidence="2 3" key="1">
    <citation type="submission" date="2020-03" db="EMBL/GenBank/DDBJ databases">
        <title>Genomic Encyclopedia of Type Strains, Phase IV (KMG-IV): sequencing the most valuable type-strain genomes for metagenomic binning, comparative biology and taxonomic classification.</title>
        <authorList>
            <person name="Goeker M."/>
        </authorList>
    </citation>
    <scope>NUCLEOTIDE SEQUENCE [LARGE SCALE GENOMIC DNA]</scope>
    <source>
        <strain evidence="2 3">DSM 102865</strain>
    </source>
</reference>
<organism evidence="2 3">
    <name type="scientific">Dyadobacter arcticus</name>
    <dbReference type="NCBI Taxonomy" id="1078754"/>
    <lineage>
        <taxon>Bacteria</taxon>
        <taxon>Pseudomonadati</taxon>
        <taxon>Bacteroidota</taxon>
        <taxon>Cytophagia</taxon>
        <taxon>Cytophagales</taxon>
        <taxon>Spirosomataceae</taxon>
        <taxon>Dyadobacter</taxon>
    </lineage>
</organism>
<dbReference type="NCBIfam" id="TIGR04131">
    <property type="entry name" value="Bac_Flav_CTERM"/>
    <property type="match status" value="1"/>
</dbReference>
<evidence type="ECO:0000313" key="3">
    <source>
        <dbReference type="Proteomes" id="UP001179181"/>
    </source>
</evidence>
<name>A0ABX0UUM3_9BACT</name>
<proteinExistence type="predicted"/>
<dbReference type="Gene3D" id="2.60.40.10">
    <property type="entry name" value="Immunoglobulins"/>
    <property type="match status" value="1"/>
</dbReference>
<keyword evidence="1" id="KW-0732">Signal</keyword>
<dbReference type="RefSeq" id="WP_167276546.1">
    <property type="nucleotide sequence ID" value="NZ_JAASQJ010000007.1"/>
</dbReference>
<feature type="signal peptide" evidence="1">
    <location>
        <begin position="1"/>
        <end position="23"/>
    </location>
</feature>
<dbReference type="InterPro" id="IPR013783">
    <property type="entry name" value="Ig-like_fold"/>
</dbReference>
<feature type="chain" id="PRO_5047504721" evidence="1">
    <location>
        <begin position="24"/>
        <end position="648"/>
    </location>
</feature>
<evidence type="ECO:0000313" key="2">
    <source>
        <dbReference type="EMBL" id="NIJ55919.1"/>
    </source>
</evidence>
<dbReference type="Pfam" id="PF13585">
    <property type="entry name" value="CHU_C"/>
    <property type="match status" value="1"/>
</dbReference>
<dbReference type="EMBL" id="JAASQJ010000007">
    <property type="protein sequence ID" value="NIJ55919.1"/>
    <property type="molecule type" value="Genomic_DNA"/>
</dbReference>
<comment type="caution">
    <text evidence="2">The sequence shown here is derived from an EMBL/GenBank/DDBJ whole genome shotgun (WGS) entry which is preliminary data.</text>
</comment>
<gene>
    <name evidence="2" type="ORF">FHS68_005114</name>
</gene>
<sequence>MNIKLLIAFLLGSCLLLPKNVSGQFCGSTGGFSITPAQGCAPLTVKLNNLVPRSESVSYAFNFDRSRTTVPDIKETTQDSSYIYQLAGTYTILQFGSAGGTGFSQCNDVIVKETRGPKAELITCQNGRARLTLPSDSISNAYDAIEINWGDGSRQSVSAKGSKPLYLDHFYSPGSGVPSVKVQGKYSGGDCEQELATTTLMSNTGSGSFKNIRIRSVEMLASGEAKILYEGMEGVPTEVLIDKGDGQFVSTGKAGQTGGPQSATIGNLNPGQIYRFKLSSEDFCDNRVESPIVSSLILKEGSFALDEIISVGWENQPNTETLIEYQLKRDGVVIFTSADQLFYLDKDVKCGITYKYEIVAIIENDVRSYSAPFSIQPKTSSPAVISVASVTVEDENTIITNVEISGEGLTSTYDLIVERAPLGSTNYTQVSPPDNGSLQYQDSKVNTSENAYCYRFEYKNACNLRSPEFSQSVCSILLKSNTSEISWTDDIPFTDALGGYDLIELDNGGSVTNIIPKQTSTNHTLDLGAQTEFSFQIEAKSADGKFVSKSNILNVRQEAIVLIPDAFTPNGDAHNERFEVKGYFISKFKMSVFDRWGEVVFHSTDIRGSWDGKIKNENGAGGQYLYKIEAMDASGRVISKNGTFLLIR</sequence>
<dbReference type="InterPro" id="IPR035986">
    <property type="entry name" value="PKD_dom_sf"/>
</dbReference>
<protein>
    <submittedName>
        <fullName evidence="2">Gliding motility-associated-like protein</fullName>
    </submittedName>
</protein>
<dbReference type="Proteomes" id="UP001179181">
    <property type="component" value="Unassembled WGS sequence"/>
</dbReference>
<accession>A0ABX0UUM3</accession>
<dbReference type="SUPFAM" id="SSF49299">
    <property type="entry name" value="PKD domain"/>
    <property type="match status" value="1"/>
</dbReference>
<dbReference type="InterPro" id="IPR026341">
    <property type="entry name" value="T9SS_type_B"/>
</dbReference>
<evidence type="ECO:0000256" key="1">
    <source>
        <dbReference type="SAM" id="SignalP"/>
    </source>
</evidence>